<keyword evidence="8 12" id="KW-0406">Ion transport</keyword>
<keyword evidence="3 12" id="KW-0813">Transport</keyword>
<dbReference type="GO" id="GO:0015078">
    <property type="term" value="F:proton transmembrane transporter activity"/>
    <property type="evidence" value="ECO:0007669"/>
    <property type="project" value="InterPro"/>
</dbReference>
<evidence type="ECO:0000256" key="11">
    <source>
        <dbReference type="ARBA" id="ARBA00023310"/>
    </source>
</evidence>
<evidence type="ECO:0000256" key="9">
    <source>
        <dbReference type="ARBA" id="ARBA00023128"/>
    </source>
</evidence>
<keyword evidence="11" id="KW-0066">ATP synthesis</keyword>
<dbReference type="AlphaFoldDB" id="C9D8M8"/>
<evidence type="ECO:0000256" key="3">
    <source>
        <dbReference type="ARBA" id="ARBA00022448"/>
    </source>
</evidence>
<sequence>MPQLNPSPWFLIMISSWIIMLTIALTKTIKYESTNYNFQTTLYKHFTPWNWPW</sequence>
<evidence type="ECO:0000256" key="12">
    <source>
        <dbReference type="RuleBase" id="RU003661"/>
    </source>
</evidence>
<dbReference type="GO" id="GO:0045259">
    <property type="term" value="C:proton-transporting ATP synthase complex"/>
    <property type="evidence" value="ECO:0007669"/>
    <property type="project" value="UniProtKB-KW"/>
</dbReference>
<proteinExistence type="inferred from homology"/>
<dbReference type="Pfam" id="PF00895">
    <property type="entry name" value="ATP-synt_8"/>
    <property type="match status" value="1"/>
</dbReference>
<accession>C9D8M8</accession>
<evidence type="ECO:0000256" key="1">
    <source>
        <dbReference type="ARBA" id="ARBA00004304"/>
    </source>
</evidence>
<evidence type="ECO:0000256" key="5">
    <source>
        <dbReference type="ARBA" id="ARBA00022692"/>
    </source>
</evidence>
<evidence type="ECO:0000256" key="6">
    <source>
        <dbReference type="ARBA" id="ARBA00022781"/>
    </source>
</evidence>
<keyword evidence="4 12" id="KW-0138">CF(0)</keyword>
<keyword evidence="9 12" id="KW-0496">Mitochondrion</keyword>
<keyword evidence="6 12" id="KW-0375">Hydrogen ion transport</keyword>
<keyword evidence="5 12" id="KW-0812">Transmembrane</keyword>
<evidence type="ECO:0000256" key="4">
    <source>
        <dbReference type="ARBA" id="ARBA00022547"/>
    </source>
</evidence>
<dbReference type="EMBL" id="GQ244476">
    <property type="protein sequence ID" value="ACS37161.1"/>
    <property type="molecule type" value="Genomic_DNA"/>
</dbReference>
<evidence type="ECO:0000256" key="2">
    <source>
        <dbReference type="ARBA" id="ARBA00008892"/>
    </source>
</evidence>
<protein>
    <recommendedName>
        <fullName evidence="12">ATP synthase complex subunit 8</fullName>
    </recommendedName>
</protein>
<keyword evidence="10 13" id="KW-0472">Membrane</keyword>
<dbReference type="InterPro" id="IPR050635">
    <property type="entry name" value="ATPase_protein_8"/>
</dbReference>
<dbReference type="InterPro" id="IPR001421">
    <property type="entry name" value="ATP8_metazoa"/>
</dbReference>
<comment type="subcellular location">
    <subcellularLocation>
        <location evidence="1 12">Mitochondrion membrane</location>
        <topology evidence="1 12">Single-pass membrane protein</topology>
    </subcellularLocation>
</comment>
<evidence type="ECO:0000313" key="14">
    <source>
        <dbReference type="EMBL" id="ACS37161.1"/>
    </source>
</evidence>
<gene>
    <name evidence="14" type="primary">ATP8</name>
</gene>
<feature type="transmembrane region" description="Helical" evidence="13">
    <location>
        <begin position="6"/>
        <end position="25"/>
    </location>
</feature>
<dbReference type="GO" id="GO:0031966">
    <property type="term" value="C:mitochondrial membrane"/>
    <property type="evidence" value="ECO:0007669"/>
    <property type="project" value="UniProtKB-SubCell"/>
</dbReference>
<organism evidence="14">
    <name type="scientific">Schistometopum thomense</name>
    <name type="common">Sao Tome caecilian</name>
    <name type="synonym">Siphonops thomensis</name>
    <dbReference type="NCBI Taxonomy" id="420425"/>
    <lineage>
        <taxon>Eukaryota</taxon>
        <taxon>Metazoa</taxon>
        <taxon>Chordata</taxon>
        <taxon>Craniata</taxon>
        <taxon>Vertebrata</taxon>
        <taxon>Euteleostomi</taxon>
        <taxon>Amphibia</taxon>
        <taxon>Gymnophiona</taxon>
        <taxon>Schistometopum</taxon>
    </lineage>
</organism>
<keyword evidence="7 13" id="KW-1133">Transmembrane helix</keyword>
<name>C9D8M8_SCHTH</name>
<evidence type="ECO:0000256" key="13">
    <source>
        <dbReference type="SAM" id="Phobius"/>
    </source>
</evidence>
<geneLocation type="mitochondrion" evidence="14"/>
<comment type="similarity">
    <text evidence="2 12">Belongs to the ATPase protein 8 family.</text>
</comment>
<dbReference type="GO" id="GO:0015986">
    <property type="term" value="P:proton motive force-driven ATP synthesis"/>
    <property type="evidence" value="ECO:0007669"/>
    <property type="project" value="InterPro"/>
</dbReference>
<dbReference type="PANTHER" id="PTHR39937">
    <property type="entry name" value="ATP SYNTHASE PROTEIN 8"/>
    <property type="match status" value="1"/>
</dbReference>
<dbReference type="PANTHER" id="PTHR39937:SF1">
    <property type="entry name" value="ATP SYNTHASE PROTEIN 8"/>
    <property type="match status" value="1"/>
</dbReference>
<evidence type="ECO:0000256" key="8">
    <source>
        <dbReference type="ARBA" id="ARBA00023065"/>
    </source>
</evidence>
<reference evidence="14" key="1">
    <citation type="journal article" date="2009" name="Mol. Phylogenet. Evol.">
        <title>A mitogenomic perspective on the phylogeny and biogeography of living caecilians (Amphibia: Gymnophiona).</title>
        <authorList>
            <person name="Zhang P."/>
            <person name="Wake M.H."/>
        </authorList>
    </citation>
    <scope>NUCLEOTIDE SEQUENCE</scope>
</reference>
<evidence type="ECO:0000256" key="10">
    <source>
        <dbReference type="ARBA" id="ARBA00023136"/>
    </source>
</evidence>
<evidence type="ECO:0000256" key="7">
    <source>
        <dbReference type="ARBA" id="ARBA00022989"/>
    </source>
</evidence>